<reference evidence="2 3" key="1">
    <citation type="submission" date="2024-04" db="EMBL/GenBank/DDBJ databases">
        <authorList>
            <person name="Fracassetti M."/>
        </authorList>
    </citation>
    <scope>NUCLEOTIDE SEQUENCE [LARGE SCALE GENOMIC DNA]</scope>
</reference>
<dbReference type="PROSITE" id="PS00283">
    <property type="entry name" value="SOYBEAN_KUNITZ"/>
    <property type="match status" value="1"/>
</dbReference>
<dbReference type="PANTHER" id="PTHR33107:SF5">
    <property type="entry name" value="KUNITZ TRYPSIN INHIBITOR 5"/>
    <property type="match status" value="1"/>
</dbReference>
<evidence type="ECO:0000313" key="3">
    <source>
        <dbReference type="Proteomes" id="UP001497516"/>
    </source>
</evidence>
<name>A0AAV2G090_9ROSI</name>
<dbReference type="PANTHER" id="PTHR33107">
    <property type="entry name" value="KUNITZ TRYPSIN INHIBITOR 2"/>
    <property type="match status" value="1"/>
</dbReference>
<dbReference type="PRINTS" id="PR00291">
    <property type="entry name" value="KUNITZINHBTR"/>
</dbReference>
<dbReference type="Proteomes" id="UP001497516">
    <property type="component" value="Chromosome 7"/>
</dbReference>
<evidence type="ECO:0000313" key="2">
    <source>
        <dbReference type="EMBL" id="CAL1404029.1"/>
    </source>
</evidence>
<organism evidence="2 3">
    <name type="scientific">Linum trigynum</name>
    <dbReference type="NCBI Taxonomy" id="586398"/>
    <lineage>
        <taxon>Eukaryota</taxon>
        <taxon>Viridiplantae</taxon>
        <taxon>Streptophyta</taxon>
        <taxon>Embryophyta</taxon>
        <taxon>Tracheophyta</taxon>
        <taxon>Spermatophyta</taxon>
        <taxon>Magnoliopsida</taxon>
        <taxon>eudicotyledons</taxon>
        <taxon>Gunneridae</taxon>
        <taxon>Pentapetalae</taxon>
        <taxon>rosids</taxon>
        <taxon>fabids</taxon>
        <taxon>Malpighiales</taxon>
        <taxon>Linaceae</taxon>
        <taxon>Linum</taxon>
    </lineage>
</organism>
<evidence type="ECO:0000256" key="1">
    <source>
        <dbReference type="SAM" id="SignalP"/>
    </source>
</evidence>
<dbReference type="InterPro" id="IPR002160">
    <property type="entry name" value="Prot_inh_Kunz-lg"/>
</dbReference>
<gene>
    <name evidence="2" type="ORF">LTRI10_LOCUS43917</name>
</gene>
<keyword evidence="1" id="KW-0732">Signal</keyword>
<accession>A0AAV2G090</accession>
<feature type="signal peptide" evidence="1">
    <location>
        <begin position="1"/>
        <end position="17"/>
    </location>
</feature>
<keyword evidence="3" id="KW-1185">Reference proteome</keyword>
<dbReference type="GO" id="GO:0004866">
    <property type="term" value="F:endopeptidase inhibitor activity"/>
    <property type="evidence" value="ECO:0007669"/>
    <property type="project" value="InterPro"/>
</dbReference>
<dbReference type="Pfam" id="PF00197">
    <property type="entry name" value="Kunitz_legume"/>
    <property type="match status" value="1"/>
</dbReference>
<dbReference type="Gene3D" id="2.80.10.50">
    <property type="match status" value="1"/>
</dbReference>
<protein>
    <submittedName>
        <fullName evidence="2">Uncharacterized protein</fullName>
    </submittedName>
</protein>
<dbReference type="InterPro" id="IPR011065">
    <property type="entry name" value="Kunitz_inhibitor_STI-like_sf"/>
</dbReference>
<dbReference type="SMART" id="SM00452">
    <property type="entry name" value="STI"/>
    <property type="match status" value="1"/>
</dbReference>
<dbReference type="SUPFAM" id="SSF50386">
    <property type="entry name" value="STI-like"/>
    <property type="match status" value="1"/>
</dbReference>
<feature type="chain" id="PRO_5043460955" evidence="1">
    <location>
        <begin position="18"/>
        <end position="202"/>
    </location>
</feature>
<sequence length="202" mass="21317">MIPALVLTFLLTTLSAATPPPVFDTDGHPLYTGVQYHILPAGGGGGLTLACPFGVLQSDHPASLGLPVTFSPALGGGHGRSIDVQIATDLNIEFAAMTICEQSTVWKLGAFDHAAERWFVGTGGVKGSPGRSTARNWFKIVMVSDSQGKWGQGLFKIVFCPSICTGCHVLCKDVGIFVDGDTGNRRLALTDFGPLVVQFRKA</sequence>
<dbReference type="EMBL" id="OZ034820">
    <property type="protein sequence ID" value="CAL1404029.1"/>
    <property type="molecule type" value="Genomic_DNA"/>
</dbReference>
<proteinExistence type="predicted"/>
<dbReference type="AlphaFoldDB" id="A0AAV2G090"/>